<gene>
    <name evidence="6" type="ORF">DUNSADRAFT_3155</name>
</gene>
<organism evidence="6 7">
    <name type="scientific">Dunaliella salina</name>
    <name type="common">Green alga</name>
    <name type="synonym">Protococcus salinus</name>
    <dbReference type="NCBI Taxonomy" id="3046"/>
    <lineage>
        <taxon>Eukaryota</taxon>
        <taxon>Viridiplantae</taxon>
        <taxon>Chlorophyta</taxon>
        <taxon>core chlorophytes</taxon>
        <taxon>Chlorophyceae</taxon>
        <taxon>CS clade</taxon>
        <taxon>Chlamydomonadales</taxon>
        <taxon>Dunaliellaceae</taxon>
        <taxon>Dunaliella</taxon>
    </lineage>
</organism>
<keyword evidence="4" id="KW-0067">ATP-binding</keyword>
<evidence type="ECO:0000256" key="2">
    <source>
        <dbReference type="ARBA" id="ARBA00022741"/>
    </source>
</evidence>
<dbReference type="SUPFAM" id="SSF55060">
    <property type="entry name" value="GHMP Kinase, C-terminal domain"/>
    <property type="match status" value="1"/>
</dbReference>
<evidence type="ECO:0000313" key="7">
    <source>
        <dbReference type="Proteomes" id="UP000815325"/>
    </source>
</evidence>
<accession>A0ABQ7H849</accession>
<evidence type="ECO:0000256" key="3">
    <source>
        <dbReference type="ARBA" id="ARBA00022777"/>
    </source>
</evidence>
<keyword evidence="1" id="KW-0808">Transferase</keyword>
<keyword evidence="7" id="KW-1185">Reference proteome</keyword>
<name>A0ABQ7H849_DUNSA</name>
<proteinExistence type="predicted"/>
<dbReference type="Gene3D" id="3.30.70.890">
    <property type="entry name" value="GHMP kinase, C-terminal domain"/>
    <property type="match status" value="1"/>
</dbReference>
<dbReference type="GO" id="GO:0016301">
    <property type="term" value="F:kinase activity"/>
    <property type="evidence" value="ECO:0007669"/>
    <property type="project" value="UniProtKB-KW"/>
</dbReference>
<dbReference type="InterPro" id="IPR036554">
    <property type="entry name" value="GHMP_kinase_C_sf"/>
</dbReference>
<evidence type="ECO:0000256" key="1">
    <source>
        <dbReference type="ARBA" id="ARBA00022679"/>
    </source>
</evidence>
<reference evidence="6" key="1">
    <citation type="submission" date="2017-08" db="EMBL/GenBank/DDBJ databases">
        <authorList>
            <person name="Polle J.E."/>
            <person name="Barry K."/>
            <person name="Cushman J."/>
            <person name="Schmutz J."/>
            <person name="Tran D."/>
            <person name="Hathwaick L.T."/>
            <person name="Yim W.C."/>
            <person name="Jenkins J."/>
            <person name="Mckie-Krisberg Z.M."/>
            <person name="Prochnik S."/>
            <person name="Lindquist E."/>
            <person name="Dockter R.B."/>
            <person name="Adam C."/>
            <person name="Molina H."/>
            <person name="Bunkerborg J."/>
            <person name="Jin E."/>
            <person name="Buchheim M."/>
            <person name="Magnuson J."/>
        </authorList>
    </citation>
    <scope>NUCLEOTIDE SEQUENCE</scope>
    <source>
        <strain evidence="6">CCAP 19/18</strain>
    </source>
</reference>
<protein>
    <submittedName>
        <fullName evidence="6">GHMP kinase</fullName>
    </submittedName>
</protein>
<dbReference type="EMBL" id="MU069450">
    <property type="protein sequence ID" value="KAF5843026.1"/>
    <property type="molecule type" value="Genomic_DNA"/>
</dbReference>
<feature type="domain" description="GHMP kinase C-terminal" evidence="5">
    <location>
        <begin position="25"/>
        <end position="103"/>
    </location>
</feature>
<dbReference type="PANTHER" id="PTHR20861:SF1">
    <property type="entry name" value="HOMOSERINE KINASE"/>
    <property type="match status" value="1"/>
</dbReference>
<evidence type="ECO:0000256" key="4">
    <source>
        <dbReference type="ARBA" id="ARBA00022840"/>
    </source>
</evidence>
<dbReference type="PANTHER" id="PTHR20861">
    <property type="entry name" value="HOMOSERINE/4-DIPHOSPHOCYTIDYL-2-C-METHYL-D-ERYTHRITOL KINASE"/>
    <property type="match status" value="1"/>
</dbReference>
<evidence type="ECO:0000259" key="5">
    <source>
        <dbReference type="Pfam" id="PF08544"/>
    </source>
</evidence>
<comment type="caution">
    <text evidence="6">The sequence shown here is derived from an EMBL/GenBank/DDBJ whole genome shotgun (WGS) entry which is preliminary data.</text>
</comment>
<dbReference type="Proteomes" id="UP000815325">
    <property type="component" value="Unassembled WGS sequence"/>
</dbReference>
<dbReference type="Pfam" id="PF08544">
    <property type="entry name" value="GHMP_kinases_C"/>
    <property type="match status" value="1"/>
</dbReference>
<feature type="non-terminal residue" evidence="6">
    <location>
        <position position="1"/>
    </location>
</feature>
<dbReference type="InterPro" id="IPR013750">
    <property type="entry name" value="GHMP_kinase_C_dom"/>
</dbReference>
<keyword evidence="3 6" id="KW-0418">Kinase</keyword>
<keyword evidence="2" id="KW-0547">Nucleotide-binding</keyword>
<sequence>MRAALPKEVPMKSLINNCCQGGSLVAGILNGDSQLLGQALDSDVIVEPVRGPLIPGLMAVKEAAKAAGAHGCTISGAGPTAVAIVSDPETGKKVSEAMCQAFKSAGKLDVNSAIVAQLDQIGATLL</sequence>
<evidence type="ECO:0000313" key="6">
    <source>
        <dbReference type="EMBL" id="KAF5843026.1"/>
    </source>
</evidence>